<evidence type="ECO:0000256" key="1">
    <source>
        <dbReference type="ARBA" id="ARBA00004496"/>
    </source>
</evidence>
<feature type="region of interest" description="Disordered" evidence="7">
    <location>
        <begin position="605"/>
        <end position="651"/>
    </location>
</feature>
<dbReference type="PANTHER" id="PTHR12983">
    <property type="entry name" value="RING FINGER 10 FAMILY MEMBER"/>
    <property type="match status" value="1"/>
</dbReference>
<feature type="region of interest" description="Disordered" evidence="7">
    <location>
        <begin position="1"/>
        <end position="111"/>
    </location>
</feature>
<dbReference type="InterPro" id="IPR017907">
    <property type="entry name" value="Znf_RING_CS"/>
</dbReference>
<evidence type="ECO:0000256" key="3">
    <source>
        <dbReference type="ARBA" id="ARBA00022723"/>
    </source>
</evidence>
<dbReference type="InterPro" id="IPR018957">
    <property type="entry name" value="Znf_C3HC4_RING-type"/>
</dbReference>
<dbReference type="GO" id="GO:0005737">
    <property type="term" value="C:cytoplasm"/>
    <property type="evidence" value="ECO:0007669"/>
    <property type="project" value="UniProtKB-SubCell"/>
</dbReference>
<reference evidence="9 10" key="1">
    <citation type="submission" date="2017-09" db="EMBL/GenBank/DDBJ databases">
        <title>Genome sequencing of Besnoitia besnoiti strain Bb-Ger1.</title>
        <authorList>
            <person name="Schares G."/>
            <person name="Venepally P."/>
            <person name="Lorenzi H.A."/>
        </authorList>
    </citation>
    <scope>NUCLEOTIDE SEQUENCE [LARGE SCALE GENOMIC DNA]</scope>
    <source>
        <strain evidence="9 10">Bb-Ger1</strain>
    </source>
</reference>
<accession>A0A2A9MH20</accession>
<feature type="domain" description="RING-type" evidence="8">
    <location>
        <begin position="209"/>
        <end position="265"/>
    </location>
</feature>
<feature type="compositionally biased region" description="Basic and acidic residues" evidence="7">
    <location>
        <begin position="999"/>
        <end position="1016"/>
    </location>
</feature>
<gene>
    <name evidence="9" type="ORF">BESB_036570</name>
</gene>
<dbReference type="AlphaFoldDB" id="A0A2A9MH20"/>
<feature type="region of interest" description="Disordered" evidence="7">
    <location>
        <begin position="921"/>
        <end position="1050"/>
    </location>
</feature>
<dbReference type="PROSITE" id="PS50089">
    <property type="entry name" value="ZF_RING_2"/>
    <property type="match status" value="1"/>
</dbReference>
<dbReference type="Proteomes" id="UP000224006">
    <property type="component" value="Chromosome II"/>
</dbReference>
<dbReference type="GeneID" id="40308638"/>
<comment type="subcellular location">
    <subcellularLocation>
        <location evidence="1">Cytoplasm</location>
    </subcellularLocation>
</comment>
<organism evidence="9 10">
    <name type="scientific">Besnoitia besnoiti</name>
    <name type="common">Apicomplexan protozoan</name>
    <dbReference type="NCBI Taxonomy" id="94643"/>
    <lineage>
        <taxon>Eukaryota</taxon>
        <taxon>Sar</taxon>
        <taxon>Alveolata</taxon>
        <taxon>Apicomplexa</taxon>
        <taxon>Conoidasida</taxon>
        <taxon>Coccidia</taxon>
        <taxon>Eucoccidiorida</taxon>
        <taxon>Eimeriorina</taxon>
        <taxon>Sarcocystidae</taxon>
        <taxon>Besnoitia</taxon>
    </lineage>
</organism>
<evidence type="ECO:0000256" key="7">
    <source>
        <dbReference type="SAM" id="MobiDB-lite"/>
    </source>
</evidence>
<feature type="region of interest" description="Disordered" evidence="7">
    <location>
        <begin position="478"/>
        <end position="517"/>
    </location>
</feature>
<feature type="compositionally biased region" description="Low complexity" evidence="7">
    <location>
        <begin position="349"/>
        <end position="366"/>
    </location>
</feature>
<feature type="compositionally biased region" description="Low complexity" evidence="7">
    <location>
        <begin position="1063"/>
        <end position="1072"/>
    </location>
</feature>
<dbReference type="SUPFAM" id="SSF57850">
    <property type="entry name" value="RING/U-box"/>
    <property type="match status" value="1"/>
</dbReference>
<dbReference type="VEuPathDB" id="ToxoDB:BESB_036570"/>
<feature type="region of interest" description="Disordered" evidence="7">
    <location>
        <begin position="1112"/>
        <end position="1132"/>
    </location>
</feature>
<dbReference type="EMBL" id="NWUJ01000002">
    <property type="protein sequence ID" value="PFH37199.1"/>
    <property type="molecule type" value="Genomic_DNA"/>
</dbReference>
<keyword evidence="10" id="KW-1185">Reference proteome</keyword>
<evidence type="ECO:0000313" key="9">
    <source>
        <dbReference type="EMBL" id="PFH37199.1"/>
    </source>
</evidence>
<evidence type="ECO:0000313" key="10">
    <source>
        <dbReference type="Proteomes" id="UP000224006"/>
    </source>
</evidence>
<dbReference type="SMART" id="SM00184">
    <property type="entry name" value="RING"/>
    <property type="match status" value="1"/>
</dbReference>
<dbReference type="STRING" id="94643.A0A2A9MH20"/>
<keyword evidence="2" id="KW-0963">Cytoplasm</keyword>
<feature type="region of interest" description="Disordered" evidence="7">
    <location>
        <begin position="124"/>
        <end position="146"/>
    </location>
</feature>
<feature type="compositionally biased region" description="Low complexity" evidence="7">
    <location>
        <begin position="331"/>
        <end position="342"/>
    </location>
</feature>
<feature type="compositionally biased region" description="Basic and acidic residues" evidence="7">
    <location>
        <begin position="620"/>
        <end position="639"/>
    </location>
</feature>
<sequence>MRPDAAEFYPTSHSSTSPASHCFSYSPAARTPAPAAAAQASPVAASPLCTASPAPSSSAARQLSLPSLSPSPAAASFGPASAASQENERAPRGGRRTRGGGATRGSGAHVIPPHHLFTYKLYSKPSSASRGGGGDRGDSSYSRGNWRANMGHTQQQLFAKERFVLANCRVLVSSEEDAKEALYNPDALVDWGHVVRVEMSSSAEDPVSCPFCLEQPESMLAPAVAKCGHIFCTPCVLRYFDVLARQQQASKAQHGGRSWQRCPLCFEPVARKDLRPALVHQVVPPRVGSRATFCLLSRPASSMAVSLALPFVRAAREACQAKLVLETAPDASSEAAEGTGAAPVPSREAAAVGASAPAPAASSCSAAGTIRGEEAEDDSADEKGDAFHAAFAHNFLPLQCPACATEGAARKNARRRKVHATALGQVVDSAEAGAPAGISQEGWKAMSRASNPSSRGMTRRLCGACLAAIPTAKSASDSAAAAPCPAPPSSSPAGEKTCGRAGDKGQPTPQSEKPTHALPCERTLGVHFARIALTHAPALPWECHLRQLGEARRRDNPRGEACGAPADAASLRALEMAEEFTLMKRDEATGGLCCACADPLQPPAPAAEFPDASPPAAADSEFRSLDSADKDRRENRADGEETNPPAGELEALDWYLRGTQDFERLVDGIQRLKDTRRLLRPQRRANEKEAAPGSGSAAGSAREAESEGTSSSAAPSPCLSSSPSPVSLRLEPCDREAGHQPDLPLLPESHAEALPPSSSSRVGVMCAEGARNKSEKGKGGGPLALSEFYFYQAADGQLCFVHPFFVKCLLHEAGGDEALLPPILREVPVRDVQTISIDEQLRRRFKCLAHLPQMAQASLVDVDLRSMLSPATARVFKEDFRRRAASRRERLLQEEREAAAAASASHAASHSSSFSARPFRFAPAEPLHPPADCSPQTFPSLPGRDASPTEPQGGGGDATAQGEEKEETEREGRRGREREREKGEARGDRGAFSFAAVVRRKEEEQRRLAEQRRQQEHFPSLGASVGPALLREEASRAPPPPAASRWAARATATARTPWGVASGVAARGAARGSRGGVKREGADGLADLNEDALPPRAGGCSLGEVLIFQATKRNAKGKQKAEKSKETVCKAP</sequence>
<feature type="compositionally biased region" description="Low complexity" evidence="7">
    <location>
        <begin position="606"/>
        <end position="619"/>
    </location>
</feature>
<evidence type="ECO:0000256" key="2">
    <source>
        <dbReference type="ARBA" id="ARBA00022490"/>
    </source>
</evidence>
<protein>
    <submittedName>
        <fullName evidence="9">Zinc finger, C3HC4 type (RING finger) domain-containing protein</fullName>
    </submittedName>
</protein>
<evidence type="ECO:0000259" key="8">
    <source>
        <dbReference type="PROSITE" id="PS50089"/>
    </source>
</evidence>
<dbReference type="InterPro" id="IPR013083">
    <property type="entry name" value="Znf_RING/FYVE/PHD"/>
</dbReference>
<feature type="region of interest" description="Disordered" evidence="7">
    <location>
        <begin position="1063"/>
        <end position="1082"/>
    </location>
</feature>
<evidence type="ECO:0000256" key="4">
    <source>
        <dbReference type="ARBA" id="ARBA00022771"/>
    </source>
</evidence>
<dbReference type="GO" id="GO:0000976">
    <property type="term" value="F:transcription cis-regulatory region binding"/>
    <property type="evidence" value="ECO:0007669"/>
    <property type="project" value="TreeGrafter"/>
</dbReference>
<dbReference type="RefSeq" id="XP_029221208.1">
    <property type="nucleotide sequence ID" value="XM_029362243.1"/>
</dbReference>
<keyword evidence="5" id="KW-0862">Zinc</keyword>
<feature type="region of interest" description="Disordered" evidence="7">
    <location>
        <begin position="330"/>
        <end position="366"/>
    </location>
</feature>
<keyword evidence="3" id="KW-0479">Metal-binding</keyword>
<dbReference type="PROSITE" id="PS00518">
    <property type="entry name" value="ZF_RING_1"/>
    <property type="match status" value="1"/>
</dbReference>
<evidence type="ECO:0000256" key="6">
    <source>
        <dbReference type="PROSITE-ProRule" id="PRU00175"/>
    </source>
</evidence>
<feature type="region of interest" description="Disordered" evidence="7">
    <location>
        <begin position="677"/>
        <end position="763"/>
    </location>
</feature>
<feature type="compositionally biased region" description="Basic and acidic residues" evidence="7">
    <location>
        <begin position="1119"/>
        <end position="1132"/>
    </location>
</feature>
<name>A0A2A9MH20_BESBE</name>
<dbReference type="KEGG" id="bbes:BESB_036570"/>
<dbReference type="Gene3D" id="3.30.40.10">
    <property type="entry name" value="Zinc/RING finger domain, C3HC4 (zinc finger)"/>
    <property type="match status" value="1"/>
</dbReference>
<dbReference type="PANTHER" id="PTHR12983:SF9">
    <property type="entry name" value="E3 UBIQUITIN-PROTEIN LIGASE RNF10"/>
    <property type="match status" value="1"/>
</dbReference>
<feature type="compositionally biased region" description="Basic and acidic residues" evidence="7">
    <location>
        <begin position="967"/>
        <end position="989"/>
    </location>
</feature>
<evidence type="ECO:0000256" key="5">
    <source>
        <dbReference type="ARBA" id="ARBA00022833"/>
    </source>
</evidence>
<feature type="compositionally biased region" description="Low complexity" evidence="7">
    <location>
        <begin position="691"/>
        <end position="728"/>
    </location>
</feature>
<proteinExistence type="predicted"/>
<dbReference type="InterPro" id="IPR001841">
    <property type="entry name" value="Znf_RING"/>
</dbReference>
<dbReference type="Pfam" id="PF00097">
    <property type="entry name" value="zf-C3HC4"/>
    <property type="match status" value="1"/>
</dbReference>
<keyword evidence="4 6" id="KW-0863">Zinc-finger</keyword>
<feature type="compositionally biased region" description="Low complexity" evidence="7">
    <location>
        <begin position="10"/>
        <end position="84"/>
    </location>
</feature>
<dbReference type="OrthoDB" id="302966at2759"/>
<dbReference type="GO" id="GO:0008270">
    <property type="term" value="F:zinc ion binding"/>
    <property type="evidence" value="ECO:0007669"/>
    <property type="project" value="UniProtKB-KW"/>
</dbReference>
<dbReference type="GO" id="GO:0045944">
    <property type="term" value="P:positive regulation of transcription by RNA polymerase II"/>
    <property type="evidence" value="ECO:0007669"/>
    <property type="project" value="TreeGrafter"/>
</dbReference>
<dbReference type="InterPro" id="IPR039739">
    <property type="entry name" value="MAG2/RNF10"/>
</dbReference>
<comment type="caution">
    <text evidence="9">The sequence shown here is derived from an EMBL/GenBank/DDBJ whole genome shotgun (WGS) entry which is preliminary data.</text>
</comment>